<keyword evidence="2" id="KW-0812">Transmembrane</keyword>
<feature type="transmembrane region" description="Helical" evidence="2">
    <location>
        <begin position="135"/>
        <end position="156"/>
    </location>
</feature>
<name>A0A7S0DI12_9EUKA</name>
<dbReference type="EMBL" id="HBEM01017726">
    <property type="protein sequence ID" value="CAD8453185.1"/>
    <property type="molecule type" value="Transcribed_RNA"/>
</dbReference>
<sequence>MDLEPEENMTDPSDCVTELHTKVRKEGGRKCDSVEHKGRLAWFMMHWVDGPIVVVLSIAILLVDMAIRKSPKYWGLVGTRFLLTPFIAGFTWKLFKPKIFPQRWQFWRHWGLFGCFQALVGFVLVYGEAQWGLRLWQRCVFSLFAASFSYLLAIYIPAKSVFDLEDLSFPIDSTRHLRVLLLSSFAMLQSIHFSLVLPFAAVAIGVLAITTGIAVLYTLIVRRTMTPTSSTPPTVQMAPNSPTSPTIPPSLIPPPSTTPSPSPDPNPFQLASQVSTQTCAIIITLGGLYFAVLLTSNLYLAFHRRFQNPILGLLFIVLSTTIGTLAVGEAIDLAPQMDTNNHQPQLLFFPLQAFQEFAMAILFVDGTPLDRPWTFFGILILVMTFDIALESGLMHDLYFTHVMGVQTPTQKAVHFAKRYQYIAQKMFIEPVATISVFFMVIFEHLTAEKMGLGPIISKSNSVGLMVGYSIVLVSELLIGRIGIFLLEHRLLRIKQDHLCYQKAKSTEMIHPGQNPVTTAGDRSGGIQSKLSRSEAGLQVHVELQDSHNLDNSGYKASIYNGPPGDEYELKLPQCGIPHVVPRAKCVEAKVPTSISVLSKCSHSNKALTSSQGKNLDDSKTSRLDGLEPAPSSTSGSPSPNPAIRNETPALKGYPVFGCVEKKDLEMTPVVFVDGRTIRGFVIISFYFGVQSALRAHE</sequence>
<feature type="transmembrane region" description="Helical" evidence="2">
    <location>
        <begin position="312"/>
        <end position="334"/>
    </location>
</feature>
<feature type="transmembrane region" description="Helical" evidence="2">
    <location>
        <begin position="73"/>
        <end position="95"/>
    </location>
</feature>
<evidence type="ECO:0000313" key="3">
    <source>
        <dbReference type="EMBL" id="CAD8453185.1"/>
    </source>
</evidence>
<feature type="compositionally biased region" description="Low complexity" evidence="1">
    <location>
        <begin position="228"/>
        <end position="244"/>
    </location>
</feature>
<feature type="region of interest" description="Disordered" evidence="1">
    <location>
        <begin position="606"/>
        <end position="647"/>
    </location>
</feature>
<feature type="transmembrane region" description="Helical" evidence="2">
    <location>
        <begin position="372"/>
        <end position="389"/>
    </location>
</feature>
<feature type="transmembrane region" description="Helical" evidence="2">
    <location>
        <begin position="427"/>
        <end position="445"/>
    </location>
</feature>
<feature type="compositionally biased region" description="Low complexity" evidence="1">
    <location>
        <begin position="628"/>
        <end position="637"/>
    </location>
</feature>
<proteinExistence type="predicted"/>
<feature type="region of interest" description="Disordered" evidence="1">
    <location>
        <begin position="228"/>
        <end position="269"/>
    </location>
</feature>
<keyword evidence="2" id="KW-1133">Transmembrane helix</keyword>
<evidence type="ECO:0000256" key="1">
    <source>
        <dbReference type="SAM" id="MobiDB-lite"/>
    </source>
</evidence>
<gene>
    <name evidence="3" type="ORF">LAMO00422_LOCUS12125</name>
</gene>
<feature type="compositionally biased region" description="Pro residues" evidence="1">
    <location>
        <begin position="245"/>
        <end position="266"/>
    </location>
</feature>
<reference evidence="3" key="1">
    <citation type="submission" date="2021-01" db="EMBL/GenBank/DDBJ databases">
        <authorList>
            <person name="Corre E."/>
            <person name="Pelletier E."/>
            <person name="Niang G."/>
            <person name="Scheremetjew M."/>
            <person name="Finn R."/>
            <person name="Kale V."/>
            <person name="Holt S."/>
            <person name="Cochrane G."/>
            <person name="Meng A."/>
            <person name="Brown T."/>
            <person name="Cohen L."/>
        </authorList>
    </citation>
    <scope>NUCLEOTIDE SEQUENCE</scope>
    <source>
        <strain evidence="3">CCMP2058</strain>
    </source>
</reference>
<feature type="transmembrane region" description="Helical" evidence="2">
    <location>
        <begin position="279"/>
        <end position="300"/>
    </location>
</feature>
<feature type="transmembrane region" description="Helical" evidence="2">
    <location>
        <begin position="201"/>
        <end position="220"/>
    </location>
</feature>
<feature type="transmembrane region" description="Helical" evidence="2">
    <location>
        <begin position="47"/>
        <end position="67"/>
    </location>
</feature>
<keyword evidence="2" id="KW-0472">Membrane</keyword>
<accession>A0A7S0DI12</accession>
<organism evidence="3">
    <name type="scientific">Amorphochlora amoebiformis</name>
    <dbReference type="NCBI Taxonomy" id="1561963"/>
    <lineage>
        <taxon>Eukaryota</taxon>
        <taxon>Sar</taxon>
        <taxon>Rhizaria</taxon>
        <taxon>Cercozoa</taxon>
        <taxon>Chlorarachniophyceae</taxon>
        <taxon>Amorphochlora</taxon>
    </lineage>
</organism>
<feature type="transmembrane region" description="Helical" evidence="2">
    <location>
        <begin position="177"/>
        <end position="195"/>
    </location>
</feature>
<evidence type="ECO:0000256" key="2">
    <source>
        <dbReference type="SAM" id="Phobius"/>
    </source>
</evidence>
<protein>
    <submittedName>
        <fullName evidence="3">Uncharacterized protein</fullName>
    </submittedName>
</protein>
<feature type="transmembrane region" description="Helical" evidence="2">
    <location>
        <begin position="465"/>
        <end position="486"/>
    </location>
</feature>
<feature type="compositionally biased region" description="Basic and acidic residues" evidence="1">
    <location>
        <begin position="614"/>
        <end position="625"/>
    </location>
</feature>
<dbReference type="AlphaFoldDB" id="A0A7S0DI12"/>
<feature type="transmembrane region" description="Helical" evidence="2">
    <location>
        <begin position="107"/>
        <end position="129"/>
    </location>
</feature>